<sequence>MDLKLSRLGANGSQVKLPRGKWIPRPSCFRLPWGKWISRPSCTHIFNPLLYIYQILQQQRVMFLRNHQRMTRCCCCCICSYKKIRLKYFLVEVKTLIGIPRQKIPFNLWSKIL</sequence>
<reference evidence="1" key="1">
    <citation type="submission" date="2021-05" db="EMBL/GenBank/DDBJ databases">
        <authorList>
            <person name="Alioto T."/>
            <person name="Alioto T."/>
            <person name="Gomez Garrido J."/>
        </authorList>
    </citation>
    <scope>NUCLEOTIDE SEQUENCE</scope>
</reference>
<dbReference type="AlphaFoldDB" id="A0A8D8LS19"/>
<accession>A0A8D8LS19</accession>
<dbReference type="EMBL" id="HBUF01032591">
    <property type="protein sequence ID" value="CAG6615319.1"/>
    <property type="molecule type" value="Transcribed_RNA"/>
</dbReference>
<evidence type="ECO:0000313" key="1">
    <source>
        <dbReference type="EMBL" id="CAG6615319.1"/>
    </source>
</evidence>
<protein>
    <submittedName>
        <fullName evidence="1">Uncharacterized protein</fullName>
    </submittedName>
</protein>
<proteinExistence type="predicted"/>
<name>A0A8D8LS19_9HEMI</name>
<organism evidence="1">
    <name type="scientific">Cacopsylla melanoneura</name>
    <dbReference type="NCBI Taxonomy" id="428564"/>
    <lineage>
        <taxon>Eukaryota</taxon>
        <taxon>Metazoa</taxon>
        <taxon>Ecdysozoa</taxon>
        <taxon>Arthropoda</taxon>
        <taxon>Hexapoda</taxon>
        <taxon>Insecta</taxon>
        <taxon>Pterygota</taxon>
        <taxon>Neoptera</taxon>
        <taxon>Paraneoptera</taxon>
        <taxon>Hemiptera</taxon>
        <taxon>Sternorrhyncha</taxon>
        <taxon>Psylloidea</taxon>
        <taxon>Psyllidae</taxon>
        <taxon>Psyllinae</taxon>
        <taxon>Cacopsylla</taxon>
    </lineage>
</organism>